<keyword evidence="3" id="KW-1185">Reference proteome</keyword>
<feature type="region of interest" description="Disordered" evidence="1">
    <location>
        <begin position="116"/>
        <end position="141"/>
    </location>
</feature>
<evidence type="ECO:0000256" key="1">
    <source>
        <dbReference type="SAM" id="MobiDB-lite"/>
    </source>
</evidence>
<dbReference type="AlphaFoldDB" id="A0A9W9YL74"/>
<gene>
    <name evidence="2" type="ORF">OS493_030825</name>
</gene>
<dbReference type="EMBL" id="MU827335">
    <property type="protein sequence ID" value="KAJ7353979.1"/>
    <property type="molecule type" value="Genomic_DNA"/>
</dbReference>
<organism evidence="2 3">
    <name type="scientific">Desmophyllum pertusum</name>
    <dbReference type="NCBI Taxonomy" id="174260"/>
    <lineage>
        <taxon>Eukaryota</taxon>
        <taxon>Metazoa</taxon>
        <taxon>Cnidaria</taxon>
        <taxon>Anthozoa</taxon>
        <taxon>Hexacorallia</taxon>
        <taxon>Scleractinia</taxon>
        <taxon>Caryophylliina</taxon>
        <taxon>Caryophylliidae</taxon>
        <taxon>Desmophyllum</taxon>
    </lineage>
</organism>
<comment type="caution">
    <text evidence="2">The sequence shown here is derived from an EMBL/GenBank/DDBJ whole genome shotgun (WGS) entry which is preliminary data.</text>
</comment>
<feature type="compositionally biased region" description="Polar residues" evidence="1">
    <location>
        <begin position="124"/>
        <end position="141"/>
    </location>
</feature>
<protein>
    <submittedName>
        <fullName evidence="2">Uncharacterized protein</fullName>
    </submittedName>
</protein>
<evidence type="ECO:0000313" key="2">
    <source>
        <dbReference type="EMBL" id="KAJ7353979.1"/>
    </source>
</evidence>
<name>A0A9W9YL74_9CNID</name>
<accession>A0A9W9YL74</accession>
<reference evidence="2" key="1">
    <citation type="submission" date="2023-01" db="EMBL/GenBank/DDBJ databases">
        <title>Genome assembly of the deep-sea coral Lophelia pertusa.</title>
        <authorList>
            <person name="Herrera S."/>
            <person name="Cordes E."/>
        </authorList>
    </citation>
    <scope>NUCLEOTIDE SEQUENCE</scope>
    <source>
        <strain evidence="2">USNM1676648</strain>
        <tissue evidence="2">Polyp</tissue>
    </source>
</reference>
<sequence>MAWEASGLCGDYLETEEKTPALWNHSAEPSMVNAAVQTPVMAHAWNSSKKIGYQNKFGILPLGGNGGSYPYASYNTAGNTAAKDYCMAVGAMAKGSTAHGWSLKVNGYDIPGSDSDWPNRSDSHQSPTCRSVSSNYSNSLM</sequence>
<dbReference type="Proteomes" id="UP001163046">
    <property type="component" value="Unassembled WGS sequence"/>
</dbReference>
<proteinExistence type="predicted"/>
<evidence type="ECO:0000313" key="3">
    <source>
        <dbReference type="Proteomes" id="UP001163046"/>
    </source>
</evidence>